<dbReference type="EMBL" id="BLXT01005428">
    <property type="protein sequence ID" value="GFO22606.1"/>
    <property type="molecule type" value="Genomic_DNA"/>
</dbReference>
<reference evidence="1 2" key="1">
    <citation type="journal article" date="2021" name="Elife">
        <title>Chloroplast acquisition without the gene transfer in kleptoplastic sea slugs, Plakobranchus ocellatus.</title>
        <authorList>
            <person name="Maeda T."/>
            <person name="Takahashi S."/>
            <person name="Yoshida T."/>
            <person name="Shimamura S."/>
            <person name="Takaki Y."/>
            <person name="Nagai Y."/>
            <person name="Toyoda A."/>
            <person name="Suzuki Y."/>
            <person name="Arimoto A."/>
            <person name="Ishii H."/>
            <person name="Satoh N."/>
            <person name="Nishiyama T."/>
            <person name="Hasebe M."/>
            <person name="Maruyama T."/>
            <person name="Minagawa J."/>
            <person name="Obokata J."/>
            <person name="Shigenobu S."/>
        </authorList>
    </citation>
    <scope>NUCLEOTIDE SEQUENCE [LARGE SCALE GENOMIC DNA]</scope>
</reference>
<dbReference type="AlphaFoldDB" id="A0AAV4BU74"/>
<protein>
    <submittedName>
        <fullName evidence="1">Uncharacterized protein</fullName>
    </submittedName>
</protein>
<evidence type="ECO:0000313" key="1">
    <source>
        <dbReference type="EMBL" id="GFO22606.1"/>
    </source>
</evidence>
<evidence type="ECO:0000313" key="2">
    <source>
        <dbReference type="Proteomes" id="UP000735302"/>
    </source>
</evidence>
<keyword evidence="2" id="KW-1185">Reference proteome</keyword>
<sequence>MEHKEVIEGVGASSLLPKRSLAPCTEALGRTLTCRAPSMPCVEMMAPQVTTSLSARFQEFGEHMHRDLLKQRNTIRKTRYRDMSYCTNTKTVALTQVPEVRVSLLNVINQVRYINVHQRLASHQLNGLGRSKHQLQKNVDFASQHQAIGGVARCPIHRRSQCRCYLGRALIPLVLPAVQVTCHSIQQRPIIALHLTIRGWVIWGSTLLPNMQCCT</sequence>
<accession>A0AAV4BU74</accession>
<organism evidence="1 2">
    <name type="scientific">Plakobranchus ocellatus</name>
    <dbReference type="NCBI Taxonomy" id="259542"/>
    <lineage>
        <taxon>Eukaryota</taxon>
        <taxon>Metazoa</taxon>
        <taxon>Spiralia</taxon>
        <taxon>Lophotrochozoa</taxon>
        <taxon>Mollusca</taxon>
        <taxon>Gastropoda</taxon>
        <taxon>Heterobranchia</taxon>
        <taxon>Euthyneura</taxon>
        <taxon>Panpulmonata</taxon>
        <taxon>Sacoglossa</taxon>
        <taxon>Placobranchoidea</taxon>
        <taxon>Plakobranchidae</taxon>
        <taxon>Plakobranchus</taxon>
    </lineage>
</organism>
<proteinExistence type="predicted"/>
<comment type="caution">
    <text evidence="1">The sequence shown here is derived from an EMBL/GenBank/DDBJ whole genome shotgun (WGS) entry which is preliminary data.</text>
</comment>
<name>A0AAV4BU74_9GAST</name>
<gene>
    <name evidence="1" type="ORF">PoB_004911100</name>
</gene>
<dbReference type="Proteomes" id="UP000735302">
    <property type="component" value="Unassembled WGS sequence"/>
</dbReference>